<gene>
    <name evidence="1" type="ORF">LDH80_24810</name>
</gene>
<dbReference type="Proteomes" id="UP001164506">
    <property type="component" value="Chromosome"/>
</dbReference>
<protein>
    <recommendedName>
        <fullName evidence="3">DUF3558 domain-containing protein</fullName>
    </recommendedName>
</protein>
<name>A0ABY6R1U2_9ACTN</name>
<accession>A0ABY6R1U2</accession>
<evidence type="ECO:0000313" key="2">
    <source>
        <dbReference type="Proteomes" id="UP001164506"/>
    </source>
</evidence>
<evidence type="ECO:0000313" key="1">
    <source>
        <dbReference type="EMBL" id="UZX23736.1"/>
    </source>
</evidence>
<dbReference type="GeneID" id="95602729"/>
<evidence type="ECO:0008006" key="3">
    <source>
        <dbReference type="Google" id="ProtNLM"/>
    </source>
</evidence>
<keyword evidence="2" id="KW-1185">Reference proteome</keyword>
<organism evidence="1 2">
    <name type="scientific">Streptomyces tanashiensis</name>
    <dbReference type="NCBI Taxonomy" id="67367"/>
    <lineage>
        <taxon>Bacteria</taxon>
        <taxon>Bacillati</taxon>
        <taxon>Actinomycetota</taxon>
        <taxon>Actinomycetes</taxon>
        <taxon>Kitasatosporales</taxon>
        <taxon>Streptomycetaceae</taxon>
        <taxon>Streptomyces</taxon>
    </lineage>
</organism>
<dbReference type="RefSeq" id="WP_267259429.1">
    <property type="nucleotide sequence ID" value="NZ_CP084204.1"/>
</dbReference>
<dbReference type="PROSITE" id="PS51257">
    <property type="entry name" value="PROKAR_LIPOPROTEIN"/>
    <property type="match status" value="1"/>
</dbReference>
<sequence length="215" mass="21928">MRSALVRTGAAVAVAALLTSCSGGGESTEEPKGLTAAEACGGFAGDAAATAALKAVLGGERFQDFFSKPDKALSGLRDAAAAPWADSYRPQPVTYCGLRPAEGGPKDLKIEVGAVRAAPAVDERLADKVTYFTSGLRAYSSSGLGKLYFSCRLKAPAHEIVVETSIWGPGGVPEADLEQRTRLITLGNAAARAVSAELGCEGDGLATGVPAKART</sequence>
<proteinExistence type="predicted"/>
<reference evidence="1" key="1">
    <citation type="submission" date="2021-09" db="EMBL/GenBank/DDBJ databases">
        <title>Complete genome sequence and metabolic characterization of Streptomyces tanashiensis DSM 731 the producer of antibacterial Kalafungin and diverse secondary metabolites.</title>
        <authorList>
            <person name="Abbasi M.N."/>
            <person name="Anwar M.N."/>
            <person name="Alam K."/>
            <person name="Shoaib M."/>
            <person name="Lin Z."/>
            <person name="Hayat M."/>
            <person name="Ali M.I."/>
            <person name="Malik H.M.T."/>
            <person name="Ahmed I."/>
            <person name="Li A."/>
            <person name="Hailong Wang H."/>
            <person name="Zhang Y."/>
        </authorList>
    </citation>
    <scope>NUCLEOTIDE SEQUENCE</scope>
    <source>
        <strain evidence="1">Kala</strain>
    </source>
</reference>
<dbReference type="EMBL" id="CP084204">
    <property type="protein sequence ID" value="UZX23736.1"/>
    <property type="molecule type" value="Genomic_DNA"/>
</dbReference>